<evidence type="ECO:0000256" key="7">
    <source>
        <dbReference type="SAM" id="Phobius"/>
    </source>
</evidence>
<evidence type="ECO:0000256" key="5">
    <source>
        <dbReference type="ARBA" id="ARBA00022989"/>
    </source>
</evidence>
<feature type="transmembrane region" description="Helical" evidence="7">
    <location>
        <begin position="370"/>
        <end position="392"/>
    </location>
</feature>
<sequence>MKELFQNRVFRVVIAADLLQQIAIWVRNIALLFYVMEQTGSDPVAVSMLTVIEQAPIFLFAFLGGTLADRWNPKKVLMTSDMLSAASIAVIMLLIAGGYWEAVFAATLVSAIVSQISQPASVIIFKKYVPESQVSAAIGLSQSMMSLFMIVGPMVGTLIYSWLGITYSLLCLFVLFGASALVQTLLPKMSKPERPADSRIWQEMKEGFRYVRANRNLLLIAGAFSLIGLGSGLIHPLDVYIVTDRLQLDKEALQWFYALSGIGMLIGGLTAAAVADRLNTRLILFAGIVFLSISIVVEALSVWVALTAAMRFLVGIMMAFMQIVLSMLLIKLVDEAYVGRANGAISPLMIGGILAGSALSGFVLKSTTLIVTFGISAAIIFAAAWFCLGLTVPQRKQPAAGQESVVQTLN</sequence>
<feature type="domain" description="Major facilitator superfamily (MFS) profile" evidence="8">
    <location>
        <begin position="216"/>
        <end position="410"/>
    </location>
</feature>
<evidence type="ECO:0000259" key="8">
    <source>
        <dbReference type="PROSITE" id="PS50850"/>
    </source>
</evidence>
<keyword evidence="3" id="KW-1003">Cell membrane</keyword>
<evidence type="ECO:0000256" key="6">
    <source>
        <dbReference type="ARBA" id="ARBA00023136"/>
    </source>
</evidence>
<feature type="transmembrane region" description="Helical" evidence="7">
    <location>
        <begin position="312"/>
        <end position="333"/>
    </location>
</feature>
<evidence type="ECO:0000256" key="3">
    <source>
        <dbReference type="ARBA" id="ARBA00022475"/>
    </source>
</evidence>
<dbReference type="AlphaFoldDB" id="A0A329M202"/>
<keyword evidence="4 7" id="KW-0812">Transmembrane</keyword>
<dbReference type="InterPro" id="IPR011701">
    <property type="entry name" value="MFS"/>
</dbReference>
<dbReference type="Pfam" id="PF07690">
    <property type="entry name" value="MFS_1"/>
    <property type="match status" value="1"/>
</dbReference>
<dbReference type="InterPro" id="IPR020846">
    <property type="entry name" value="MFS_dom"/>
</dbReference>
<evidence type="ECO:0000313" key="10">
    <source>
        <dbReference type="Proteomes" id="UP000250369"/>
    </source>
</evidence>
<keyword evidence="10" id="KW-1185">Reference proteome</keyword>
<dbReference type="PANTHER" id="PTHR43266">
    <property type="entry name" value="MACROLIDE-EFFLUX PROTEIN"/>
    <property type="match status" value="1"/>
</dbReference>
<feature type="transmembrane region" description="Helical" evidence="7">
    <location>
        <begin position="12"/>
        <end position="34"/>
    </location>
</feature>
<proteinExistence type="predicted"/>
<dbReference type="Gene3D" id="1.20.1250.20">
    <property type="entry name" value="MFS general substrate transporter like domains"/>
    <property type="match status" value="2"/>
</dbReference>
<comment type="subcellular location">
    <subcellularLocation>
        <location evidence="1">Cell membrane</location>
        <topology evidence="1">Multi-pass membrane protein</topology>
    </subcellularLocation>
</comment>
<evidence type="ECO:0000256" key="1">
    <source>
        <dbReference type="ARBA" id="ARBA00004651"/>
    </source>
</evidence>
<dbReference type="InterPro" id="IPR036259">
    <property type="entry name" value="MFS_trans_sf"/>
</dbReference>
<feature type="transmembrane region" description="Helical" evidence="7">
    <location>
        <begin position="165"/>
        <end position="186"/>
    </location>
</feature>
<keyword evidence="6 7" id="KW-0472">Membrane</keyword>
<dbReference type="GO" id="GO:0022857">
    <property type="term" value="F:transmembrane transporter activity"/>
    <property type="evidence" value="ECO:0007669"/>
    <property type="project" value="InterPro"/>
</dbReference>
<comment type="caution">
    <text evidence="9">The sequence shown here is derived from an EMBL/GenBank/DDBJ whole genome shotgun (WGS) entry which is preliminary data.</text>
</comment>
<dbReference type="GO" id="GO:0005886">
    <property type="term" value="C:plasma membrane"/>
    <property type="evidence" value="ECO:0007669"/>
    <property type="project" value="UniProtKB-SubCell"/>
</dbReference>
<feature type="transmembrane region" description="Helical" evidence="7">
    <location>
        <begin position="102"/>
        <end position="125"/>
    </location>
</feature>
<dbReference type="CDD" id="cd06173">
    <property type="entry name" value="MFS_MefA_like"/>
    <property type="match status" value="1"/>
</dbReference>
<feature type="domain" description="Major facilitator superfamily (MFS) profile" evidence="8">
    <location>
        <begin position="1"/>
        <end position="195"/>
    </location>
</feature>
<feature type="transmembrane region" description="Helical" evidence="7">
    <location>
        <begin position="137"/>
        <end position="159"/>
    </location>
</feature>
<dbReference type="PANTHER" id="PTHR43266:SF8">
    <property type="entry name" value="MACROLIDE-EFFLUX PROTEIN"/>
    <property type="match status" value="1"/>
</dbReference>
<accession>A0A329M202</accession>
<feature type="transmembrane region" description="Helical" evidence="7">
    <location>
        <begin position="345"/>
        <end position="364"/>
    </location>
</feature>
<gene>
    <name evidence="9" type="ORF">DQG23_32240</name>
</gene>
<feature type="transmembrane region" description="Helical" evidence="7">
    <location>
        <begin position="76"/>
        <end position="96"/>
    </location>
</feature>
<evidence type="ECO:0000256" key="2">
    <source>
        <dbReference type="ARBA" id="ARBA00022448"/>
    </source>
</evidence>
<feature type="transmembrane region" description="Helical" evidence="7">
    <location>
        <begin position="255"/>
        <end position="275"/>
    </location>
</feature>
<keyword evidence="2" id="KW-0813">Transport</keyword>
<reference evidence="9 10" key="1">
    <citation type="journal article" date="2009" name="Int. J. Syst. Evol. Microbiol.">
        <title>Paenibacillus contaminans sp. nov., isolated from a contaminated laboratory plate.</title>
        <authorList>
            <person name="Chou J.H."/>
            <person name="Lee J.H."/>
            <person name="Lin M.C."/>
            <person name="Chang P.S."/>
            <person name="Arun A.B."/>
            <person name="Young C.C."/>
            <person name="Chen W.M."/>
        </authorList>
    </citation>
    <scope>NUCLEOTIDE SEQUENCE [LARGE SCALE GENOMIC DNA]</scope>
    <source>
        <strain evidence="9 10">CKOBP-6</strain>
    </source>
</reference>
<dbReference type="PROSITE" id="PS50850">
    <property type="entry name" value="MFS"/>
    <property type="match status" value="2"/>
</dbReference>
<evidence type="ECO:0000313" key="9">
    <source>
        <dbReference type="EMBL" id="RAV14235.1"/>
    </source>
</evidence>
<dbReference type="SUPFAM" id="SSF103473">
    <property type="entry name" value="MFS general substrate transporter"/>
    <property type="match status" value="2"/>
</dbReference>
<feature type="transmembrane region" description="Helical" evidence="7">
    <location>
        <begin position="217"/>
        <end position="235"/>
    </location>
</feature>
<feature type="transmembrane region" description="Helical" evidence="7">
    <location>
        <begin position="46"/>
        <end position="64"/>
    </location>
</feature>
<dbReference type="Proteomes" id="UP000250369">
    <property type="component" value="Unassembled WGS sequence"/>
</dbReference>
<dbReference type="OrthoDB" id="2942684at2"/>
<dbReference type="EMBL" id="QMFB01000027">
    <property type="protein sequence ID" value="RAV14235.1"/>
    <property type="molecule type" value="Genomic_DNA"/>
</dbReference>
<evidence type="ECO:0000256" key="4">
    <source>
        <dbReference type="ARBA" id="ARBA00022692"/>
    </source>
</evidence>
<protein>
    <submittedName>
        <fullName evidence="9">MFS transporter</fullName>
    </submittedName>
</protein>
<organism evidence="9 10">
    <name type="scientific">Paenibacillus contaminans</name>
    <dbReference type="NCBI Taxonomy" id="450362"/>
    <lineage>
        <taxon>Bacteria</taxon>
        <taxon>Bacillati</taxon>
        <taxon>Bacillota</taxon>
        <taxon>Bacilli</taxon>
        <taxon>Bacillales</taxon>
        <taxon>Paenibacillaceae</taxon>
        <taxon>Paenibacillus</taxon>
    </lineage>
</organism>
<name>A0A329M202_9BACL</name>
<keyword evidence="5 7" id="KW-1133">Transmembrane helix</keyword>
<feature type="transmembrane region" description="Helical" evidence="7">
    <location>
        <begin position="282"/>
        <end position="306"/>
    </location>
</feature>